<comment type="caution">
    <text evidence="2">The sequence shown here is derived from an EMBL/GenBank/DDBJ whole genome shotgun (WGS) entry which is preliminary data.</text>
</comment>
<dbReference type="RefSeq" id="WP_010737744.1">
    <property type="nucleotide sequence ID" value="NZ_CP068483.1"/>
</dbReference>
<name>A0A7G7IQW9_ENTHR</name>
<reference evidence="2 3" key="1">
    <citation type="submission" date="2019-05" db="EMBL/GenBank/DDBJ databases">
        <authorList>
            <consortium name="Pathogen Informatics"/>
        </authorList>
    </citation>
    <scope>NUCLEOTIDE SEQUENCE [LARGE SCALE GENOMIC DNA]</scope>
    <source>
        <strain evidence="2 3">NCTC12204</strain>
    </source>
</reference>
<proteinExistence type="predicted"/>
<sequence length="380" mass="44445">MNTDQTSRLLDEMQVDDPNPYSAQKSKQSQEIDVEFSKHLEDQKAHDGAIYQLVEKESEFIKLLNGYITEKPAEINQLKSYREQSEELCKELRLVRNDLKTFVNKTEQKMESLEKYLKNDGIENRTEVEEYEFRYIMDLDNLKNKKREANSFLANCRKLTRFLKNEINYLRTPAVHSLETESPTIFSQESTKSKGTHLGSTYKTTISMPEITNKPTTALPTLSPQEESIAIRFEDLSNNFNMATKNIKYLREQINEFHLQLRSNKKMSPSDIQQTEKNLNIFENIILPTLKCEKTNIQYAIINEKNCIELLVKKGKLSPSLATKYTDEYNKLINNFEQSNNRRNKRGQSMKPTLSEKLTNTAIKNNEEFSRTKRESTFER</sequence>
<dbReference type="EMBL" id="CABEEP010000001">
    <property type="protein sequence ID" value="VTQ65079.1"/>
    <property type="molecule type" value="Genomic_DNA"/>
</dbReference>
<feature type="compositionally biased region" description="Basic and acidic residues" evidence="1">
    <location>
        <begin position="365"/>
        <end position="380"/>
    </location>
</feature>
<accession>A0A7G7IQW9</accession>
<gene>
    <name evidence="2" type="ORF">NCTC12204_01645</name>
</gene>
<feature type="region of interest" description="Disordered" evidence="1">
    <location>
        <begin position="338"/>
        <end position="380"/>
    </location>
</feature>
<dbReference type="AlphaFoldDB" id="A0A7G7IQW9"/>
<protein>
    <submittedName>
        <fullName evidence="2">Uncharacterized protein</fullName>
    </submittedName>
</protein>
<evidence type="ECO:0000313" key="2">
    <source>
        <dbReference type="EMBL" id="VTQ65079.1"/>
    </source>
</evidence>
<dbReference type="Proteomes" id="UP000352698">
    <property type="component" value="Unassembled WGS sequence"/>
</dbReference>
<organism evidence="2 3">
    <name type="scientific">Enterococcus hirae</name>
    <dbReference type="NCBI Taxonomy" id="1354"/>
    <lineage>
        <taxon>Bacteria</taxon>
        <taxon>Bacillati</taxon>
        <taxon>Bacillota</taxon>
        <taxon>Bacilli</taxon>
        <taxon>Lactobacillales</taxon>
        <taxon>Enterococcaceae</taxon>
        <taxon>Enterococcus</taxon>
    </lineage>
</organism>
<feature type="region of interest" description="Disordered" evidence="1">
    <location>
        <begin position="1"/>
        <end position="29"/>
    </location>
</feature>
<evidence type="ECO:0000313" key="3">
    <source>
        <dbReference type="Proteomes" id="UP000352698"/>
    </source>
</evidence>
<evidence type="ECO:0000256" key="1">
    <source>
        <dbReference type="SAM" id="MobiDB-lite"/>
    </source>
</evidence>
<feature type="compositionally biased region" description="Polar residues" evidence="1">
    <location>
        <begin position="350"/>
        <end position="364"/>
    </location>
</feature>